<evidence type="ECO:0000256" key="4">
    <source>
        <dbReference type="ARBA" id="ARBA00023157"/>
    </source>
</evidence>
<evidence type="ECO:0000313" key="8">
    <source>
        <dbReference type="Ensembl" id="ENSSSCP00055015357.1"/>
    </source>
</evidence>
<dbReference type="Gene3D" id="4.10.75.10">
    <property type="entry name" value="Elafin-like"/>
    <property type="match status" value="1"/>
</dbReference>
<keyword evidence="2 6" id="KW-0732">Signal</keyword>
<feature type="chain" id="PRO_5034390480" evidence="6">
    <location>
        <begin position="22"/>
        <end position="145"/>
    </location>
</feature>
<accession>A0A8D1Q8F7</accession>
<dbReference type="SUPFAM" id="SSF57256">
    <property type="entry name" value="Elafin-like"/>
    <property type="match status" value="1"/>
</dbReference>
<dbReference type="PANTHER" id="PTHR19441">
    <property type="entry name" value="WHEY ACDIC PROTEIN WAP"/>
    <property type="match status" value="1"/>
</dbReference>
<dbReference type="PRINTS" id="PR00003">
    <property type="entry name" value="4DISULPHCORE"/>
</dbReference>
<feature type="domain" description="WAP" evidence="7">
    <location>
        <begin position="97"/>
        <end position="145"/>
    </location>
</feature>
<dbReference type="GO" id="GO:0030414">
    <property type="term" value="F:peptidase inhibitor activity"/>
    <property type="evidence" value="ECO:0007669"/>
    <property type="project" value="UniProtKB-KW"/>
</dbReference>
<evidence type="ECO:0000256" key="1">
    <source>
        <dbReference type="ARBA" id="ARBA00022690"/>
    </source>
</evidence>
<protein>
    <submittedName>
        <fullName evidence="8">Elafin family member</fullName>
    </submittedName>
</protein>
<dbReference type="PANTHER" id="PTHR19441:SF30">
    <property type="entry name" value="ELAFIN"/>
    <property type="match status" value="1"/>
</dbReference>
<evidence type="ECO:0000259" key="7">
    <source>
        <dbReference type="PROSITE" id="PS51390"/>
    </source>
</evidence>
<name>A0A8D1Q8F7_PIG</name>
<dbReference type="InterPro" id="IPR050514">
    <property type="entry name" value="WAP_four-disulfide_core"/>
</dbReference>
<proteinExistence type="predicted"/>
<evidence type="ECO:0000256" key="3">
    <source>
        <dbReference type="ARBA" id="ARBA00022737"/>
    </source>
</evidence>
<dbReference type="FunFam" id="4.10.75.10:FF:000001">
    <property type="entry name" value="Anosmin 1"/>
    <property type="match status" value="1"/>
</dbReference>
<evidence type="ECO:0000313" key="9">
    <source>
        <dbReference type="Proteomes" id="UP000694724"/>
    </source>
</evidence>
<evidence type="ECO:0000256" key="5">
    <source>
        <dbReference type="SAM" id="MobiDB-lite"/>
    </source>
</evidence>
<keyword evidence="3" id="KW-0677">Repeat</keyword>
<dbReference type="SMART" id="SM00217">
    <property type="entry name" value="WAP"/>
    <property type="match status" value="1"/>
</dbReference>
<dbReference type="InterPro" id="IPR036645">
    <property type="entry name" value="Elafin-like_sf"/>
</dbReference>
<dbReference type="CDD" id="cd00199">
    <property type="entry name" value="WAP"/>
    <property type="match status" value="1"/>
</dbReference>
<evidence type="ECO:0000256" key="2">
    <source>
        <dbReference type="ARBA" id="ARBA00022729"/>
    </source>
</evidence>
<feature type="region of interest" description="Disordered" evidence="5">
    <location>
        <begin position="28"/>
        <end position="88"/>
    </location>
</feature>
<dbReference type="Pfam" id="PF00095">
    <property type="entry name" value="WAP"/>
    <property type="match status" value="1"/>
</dbReference>
<dbReference type="AlphaFoldDB" id="A0A8D1Q8F7"/>
<dbReference type="GO" id="GO:0005576">
    <property type="term" value="C:extracellular region"/>
    <property type="evidence" value="ECO:0007669"/>
    <property type="project" value="InterPro"/>
</dbReference>
<dbReference type="Ensembl" id="ENSSSCT00055019473.1">
    <property type="protein sequence ID" value="ENSSSCP00055015357.1"/>
    <property type="gene ID" value="ENSSSCG00055009948.1"/>
</dbReference>
<dbReference type="InterPro" id="IPR019541">
    <property type="entry name" value="Trappin_transglut-bd_rpt"/>
</dbReference>
<evidence type="ECO:0000256" key="6">
    <source>
        <dbReference type="SAM" id="SignalP"/>
    </source>
</evidence>
<organism evidence="8 9">
    <name type="scientific">Sus scrofa</name>
    <name type="common">Pig</name>
    <dbReference type="NCBI Taxonomy" id="9823"/>
    <lineage>
        <taxon>Eukaryota</taxon>
        <taxon>Metazoa</taxon>
        <taxon>Chordata</taxon>
        <taxon>Craniata</taxon>
        <taxon>Vertebrata</taxon>
        <taxon>Euteleostomi</taxon>
        <taxon>Mammalia</taxon>
        <taxon>Eutheria</taxon>
        <taxon>Laurasiatheria</taxon>
        <taxon>Artiodactyla</taxon>
        <taxon>Suina</taxon>
        <taxon>Suidae</taxon>
        <taxon>Sus</taxon>
    </lineage>
</organism>
<dbReference type="InterPro" id="IPR008197">
    <property type="entry name" value="WAP_dom"/>
</dbReference>
<sequence>MRSRSFLVLVAVFLICETLVAQRLDRIRGPKGQGQDPVEGQDQDEGPGPVKVEILDIGQDPVKGQDPVEGQDPVNAQLPDKVQDPVKAQPAVPGRFLLSKRGHCPRILFRCPLSNPSNKCWRDYDCPGVKKCCEGFCGKDCLYPK</sequence>
<dbReference type="PROSITE" id="PS51390">
    <property type="entry name" value="WAP"/>
    <property type="match status" value="1"/>
</dbReference>
<feature type="signal peptide" evidence="6">
    <location>
        <begin position="1"/>
        <end position="21"/>
    </location>
</feature>
<keyword evidence="1" id="KW-0646">Protease inhibitor</keyword>
<keyword evidence="4" id="KW-1015">Disulfide bond</keyword>
<dbReference type="Proteomes" id="UP000694724">
    <property type="component" value="Unplaced"/>
</dbReference>
<reference evidence="8" key="1">
    <citation type="submission" date="2025-08" db="UniProtKB">
        <authorList>
            <consortium name="Ensembl"/>
        </authorList>
    </citation>
    <scope>IDENTIFICATION</scope>
</reference>
<gene>
    <name evidence="8" type="primary">WAP-3</name>
</gene>
<dbReference type="Pfam" id="PF10511">
    <property type="entry name" value="Cementoin"/>
    <property type="match status" value="1"/>
</dbReference>